<name>A0A0W0WUR5_9GAMM</name>
<dbReference type="RefSeq" id="WP_058504084.1">
    <property type="nucleotide sequence ID" value="NZ_CAAAIF010000001.1"/>
</dbReference>
<dbReference type="AlphaFoldDB" id="A0A0W0WUR5"/>
<dbReference type="InterPro" id="IPR054098">
    <property type="entry name" value="NGO1945-like_C"/>
</dbReference>
<sequence>MKLNELHSLFQNSMLTLDPLIEPYLCPPPRGSIDDRVAIYAHGFYGRLEETLANDYSTLAAVLGESKFNTVCRKYIDAYPSYHYSLNSFGQHFSQFLLETPAFRKKTYLSEIAAFEWAESEAIVRPNAELLSESDLRDLAPKAWPKLRLYLHPSSQILCMHWNSLALIEAVRRGLAIPQPRKLKNPQFVLIWRRQLEVHYYKLDHLEQTLLQAIQSQATFMELCEQLSHKIPETEVASYIVQKLHSWLNDHLFERK</sequence>
<dbReference type="Pfam" id="PF22106">
    <property type="entry name" value="NGO1945_C"/>
    <property type="match status" value="1"/>
</dbReference>
<dbReference type="EMBL" id="LNYO01000013">
    <property type="protein sequence ID" value="KTD36057.1"/>
    <property type="molecule type" value="Genomic_DNA"/>
</dbReference>
<evidence type="ECO:0000313" key="3">
    <source>
        <dbReference type="EMBL" id="KTD36057.1"/>
    </source>
</evidence>
<evidence type="ECO:0000313" key="4">
    <source>
        <dbReference type="Proteomes" id="UP000054725"/>
    </source>
</evidence>
<dbReference type="InterPro" id="IPR018640">
    <property type="entry name" value="DUF2063"/>
</dbReference>
<dbReference type="OrthoDB" id="4146344at2"/>
<comment type="caution">
    <text evidence="3">The sequence shown here is derived from an EMBL/GenBank/DDBJ whole genome shotgun (WGS) entry which is preliminary data.</text>
</comment>
<dbReference type="Proteomes" id="UP000054725">
    <property type="component" value="Unassembled WGS sequence"/>
</dbReference>
<dbReference type="InterPro" id="IPR044922">
    <property type="entry name" value="DUF2063_N_sf"/>
</dbReference>
<dbReference type="Gene3D" id="1.10.150.690">
    <property type="entry name" value="DUF2063"/>
    <property type="match status" value="1"/>
</dbReference>
<protein>
    <submittedName>
        <fullName evidence="3">Uncharacterized protein</fullName>
    </submittedName>
</protein>
<dbReference type="STRING" id="45070.Lnau_1041"/>
<proteinExistence type="predicted"/>
<feature type="domain" description="NGO1945-like C-terminal" evidence="2">
    <location>
        <begin position="178"/>
        <end position="238"/>
    </location>
</feature>
<keyword evidence="4" id="KW-1185">Reference proteome</keyword>
<gene>
    <name evidence="3" type="ORF">Lnau_1041</name>
</gene>
<reference evidence="3 4" key="1">
    <citation type="submission" date="2015-11" db="EMBL/GenBank/DDBJ databases">
        <title>Genomic analysis of 38 Legionella species identifies large and diverse effector repertoires.</title>
        <authorList>
            <person name="Burstein D."/>
            <person name="Amaro F."/>
            <person name="Zusman T."/>
            <person name="Lifshitz Z."/>
            <person name="Cohen O."/>
            <person name="Gilbert J.A."/>
            <person name="Pupko T."/>
            <person name="Shuman H.A."/>
            <person name="Segal G."/>
        </authorList>
    </citation>
    <scope>NUCLEOTIDE SEQUENCE [LARGE SCALE GENOMIC DNA]</scope>
    <source>
        <strain evidence="3 4">ATCC 49506</strain>
    </source>
</reference>
<feature type="domain" description="Putative DNA-binding" evidence="1">
    <location>
        <begin position="18"/>
        <end position="97"/>
    </location>
</feature>
<evidence type="ECO:0000259" key="2">
    <source>
        <dbReference type="Pfam" id="PF22106"/>
    </source>
</evidence>
<dbReference type="Gene3D" id="3.90.930.50">
    <property type="match status" value="1"/>
</dbReference>
<dbReference type="Pfam" id="PF09836">
    <property type="entry name" value="DUF2063"/>
    <property type="match status" value="1"/>
</dbReference>
<accession>A0A0W0WUR5</accession>
<evidence type="ECO:0000259" key="1">
    <source>
        <dbReference type="Pfam" id="PF09836"/>
    </source>
</evidence>
<organism evidence="3 4">
    <name type="scientific">Legionella nautarum</name>
    <dbReference type="NCBI Taxonomy" id="45070"/>
    <lineage>
        <taxon>Bacteria</taxon>
        <taxon>Pseudomonadati</taxon>
        <taxon>Pseudomonadota</taxon>
        <taxon>Gammaproteobacteria</taxon>
        <taxon>Legionellales</taxon>
        <taxon>Legionellaceae</taxon>
        <taxon>Legionella</taxon>
    </lineage>
</organism>
<dbReference type="PATRIC" id="fig|45070.6.peg.1102"/>